<dbReference type="GO" id="GO:0005975">
    <property type="term" value="P:carbohydrate metabolic process"/>
    <property type="evidence" value="ECO:0007669"/>
    <property type="project" value="InterPro"/>
</dbReference>
<dbReference type="InterPro" id="IPR031330">
    <property type="entry name" value="Gly_Hdrlase_35_cat"/>
</dbReference>
<organism evidence="3 4">
    <name type="scientific">Meloidogyne enterolobii</name>
    <name type="common">Root-knot nematode worm</name>
    <name type="synonym">Meloidogyne mayaguensis</name>
    <dbReference type="NCBI Taxonomy" id="390850"/>
    <lineage>
        <taxon>Eukaryota</taxon>
        <taxon>Metazoa</taxon>
        <taxon>Ecdysozoa</taxon>
        <taxon>Nematoda</taxon>
        <taxon>Chromadorea</taxon>
        <taxon>Rhabditida</taxon>
        <taxon>Tylenchina</taxon>
        <taxon>Tylenchomorpha</taxon>
        <taxon>Tylenchoidea</taxon>
        <taxon>Meloidogynidae</taxon>
        <taxon>Meloidogyninae</taxon>
        <taxon>Meloidogyne</taxon>
    </lineage>
</organism>
<name>A0A6V7V1N0_MELEN</name>
<dbReference type="GO" id="GO:0004553">
    <property type="term" value="F:hydrolase activity, hydrolyzing O-glycosyl compounds"/>
    <property type="evidence" value="ECO:0007669"/>
    <property type="project" value="InterPro"/>
</dbReference>
<accession>A0A6V7V1N0</accession>
<dbReference type="InterPro" id="IPR017853">
    <property type="entry name" value="GH"/>
</dbReference>
<comment type="caution">
    <text evidence="3">The sequence shown here is derived from an EMBL/GenBank/DDBJ whole genome shotgun (WGS) entry which is preliminary data.</text>
</comment>
<dbReference type="PRINTS" id="PR00742">
    <property type="entry name" value="GLHYDRLASE35"/>
</dbReference>
<feature type="domain" description="Glycoside hydrolase 35 catalytic" evidence="2">
    <location>
        <begin position="30"/>
        <end position="133"/>
    </location>
</feature>
<dbReference type="SUPFAM" id="SSF51445">
    <property type="entry name" value="(Trans)glycosidases"/>
    <property type="match status" value="1"/>
</dbReference>
<dbReference type="Gene3D" id="3.20.20.80">
    <property type="entry name" value="Glycosidases"/>
    <property type="match status" value="1"/>
</dbReference>
<dbReference type="Proteomes" id="UP000580250">
    <property type="component" value="Unassembled WGS sequence"/>
</dbReference>
<proteinExistence type="inferred from homology"/>
<dbReference type="AlphaFoldDB" id="A0A6V7V1N0"/>
<evidence type="ECO:0000313" key="4">
    <source>
        <dbReference type="Proteomes" id="UP000580250"/>
    </source>
</evidence>
<comment type="similarity">
    <text evidence="1">Belongs to the glycosyl hydrolase 35 family.</text>
</comment>
<evidence type="ECO:0000256" key="1">
    <source>
        <dbReference type="ARBA" id="ARBA00009809"/>
    </source>
</evidence>
<evidence type="ECO:0000259" key="2">
    <source>
        <dbReference type="Pfam" id="PF01301"/>
    </source>
</evidence>
<sequence length="147" mass="17508">MLGENFWVLTFFLGPSLNFPKKKFKMSNNFFPFFHIHPWLWHDRLYKVRAAGLNAVQVYVPWNFHEEEPASFNFGGDRDLVEFLRIAQHNGLYVLLRIGPYVCAEIEFGGLPWWLIKDQANIELRTSNKKYVKLNYLLTRTNINRKK</sequence>
<protein>
    <recommendedName>
        <fullName evidence="2">Glycoside hydrolase 35 catalytic domain-containing protein</fullName>
    </recommendedName>
</protein>
<reference evidence="3 4" key="1">
    <citation type="submission" date="2020-08" db="EMBL/GenBank/DDBJ databases">
        <authorList>
            <person name="Koutsovoulos G."/>
            <person name="Danchin GJ E."/>
        </authorList>
    </citation>
    <scope>NUCLEOTIDE SEQUENCE [LARGE SCALE GENOMIC DNA]</scope>
</reference>
<dbReference type="OrthoDB" id="1657402at2759"/>
<evidence type="ECO:0000313" key="3">
    <source>
        <dbReference type="EMBL" id="CAD2168255.1"/>
    </source>
</evidence>
<dbReference type="EMBL" id="CAJEWN010000138">
    <property type="protein sequence ID" value="CAD2168255.1"/>
    <property type="molecule type" value="Genomic_DNA"/>
</dbReference>
<dbReference type="Pfam" id="PF01301">
    <property type="entry name" value="Glyco_hydro_35"/>
    <property type="match status" value="1"/>
</dbReference>
<gene>
    <name evidence="3" type="ORF">MENT_LOCUS19605</name>
</gene>
<dbReference type="PANTHER" id="PTHR23421">
    <property type="entry name" value="BETA-GALACTOSIDASE RELATED"/>
    <property type="match status" value="1"/>
</dbReference>
<dbReference type="InterPro" id="IPR001944">
    <property type="entry name" value="Glycoside_Hdrlase_35"/>
</dbReference>